<evidence type="ECO:0008006" key="3">
    <source>
        <dbReference type="Google" id="ProtNLM"/>
    </source>
</evidence>
<sequence>MGVPDWKYTVAISIATVATISIVYCMVFGTALQGCRDRHSDEMIHMIKQRLKLLDSNLSHVPIYASTSSYIQNKRRIYLCVRDPKTKKLYDINTLMYVTLHEVAHFVSDSYSTTSAHNGEFHTNFNTILMKAKALGIYDSSKPVPTTYCGLV</sequence>
<accession>A0A6C0LZA4</accession>
<organism evidence="2">
    <name type="scientific">viral metagenome</name>
    <dbReference type="NCBI Taxonomy" id="1070528"/>
    <lineage>
        <taxon>unclassified sequences</taxon>
        <taxon>metagenomes</taxon>
        <taxon>organismal metagenomes</taxon>
    </lineage>
</organism>
<proteinExistence type="predicted"/>
<keyword evidence="1" id="KW-0812">Transmembrane</keyword>
<keyword evidence="1" id="KW-1133">Transmembrane helix</keyword>
<protein>
    <recommendedName>
        <fullName evidence="3">WLM domain-containing protein</fullName>
    </recommendedName>
</protein>
<feature type="transmembrane region" description="Helical" evidence="1">
    <location>
        <begin position="6"/>
        <end position="29"/>
    </location>
</feature>
<evidence type="ECO:0000313" key="2">
    <source>
        <dbReference type="EMBL" id="QHU35623.1"/>
    </source>
</evidence>
<dbReference type="EMBL" id="MN740610">
    <property type="protein sequence ID" value="QHU35623.1"/>
    <property type="molecule type" value="Genomic_DNA"/>
</dbReference>
<reference evidence="2" key="1">
    <citation type="journal article" date="2020" name="Nature">
        <title>Giant virus diversity and host interactions through global metagenomics.</title>
        <authorList>
            <person name="Schulz F."/>
            <person name="Roux S."/>
            <person name="Paez-Espino D."/>
            <person name="Jungbluth S."/>
            <person name="Walsh D.A."/>
            <person name="Denef V.J."/>
            <person name="McMahon K.D."/>
            <person name="Konstantinidis K.T."/>
            <person name="Eloe-Fadrosh E.A."/>
            <person name="Kyrpides N.C."/>
            <person name="Woyke T."/>
        </authorList>
    </citation>
    <scope>NUCLEOTIDE SEQUENCE</scope>
    <source>
        <strain evidence="2">GVMAG-S-1029409-49</strain>
    </source>
</reference>
<keyword evidence="1" id="KW-0472">Membrane</keyword>
<dbReference type="AlphaFoldDB" id="A0A6C0LZA4"/>
<evidence type="ECO:0000256" key="1">
    <source>
        <dbReference type="SAM" id="Phobius"/>
    </source>
</evidence>
<dbReference type="PROSITE" id="PS51257">
    <property type="entry name" value="PROKAR_LIPOPROTEIN"/>
    <property type="match status" value="1"/>
</dbReference>
<name>A0A6C0LZA4_9ZZZZ</name>